<sequence length="243" mass="26825">MSTTPPPPPSLPNPPQTPNPKLNPTITLLPILPQDLPSLAHLESLVFKHDPFSITAFGPLKDSAENLALRVRGLERSCRVNKGEGGRWARGWKAVVGEGEEVVGWCEWSFDGEGDGDGEGKGDGEGDGEEEEEEIGWGISADIKFCEDVFGKADEWMRECTHENPYAKLHTLIIHPAYQRLGIGTRLLQQGLEEVDRLHLQCVLGASPEGKGLYERFGFSEVRRMEIKLEEYVNGRGLGMVGH</sequence>
<evidence type="ECO:0000259" key="2">
    <source>
        <dbReference type="PROSITE" id="PS51186"/>
    </source>
</evidence>
<dbReference type="OrthoDB" id="2832510at2759"/>
<accession>A0A9N9Q7A9</accession>
<proteinExistence type="predicted"/>
<name>A0A9N9Q7A9_9HELO</name>
<feature type="compositionally biased region" description="Acidic residues" evidence="1">
    <location>
        <begin position="125"/>
        <end position="134"/>
    </location>
</feature>
<feature type="non-terminal residue" evidence="3">
    <location>
        <position position="1"/>
    </location>
</feature>
<dbReference type="Pfam" id="PF13673">
    <property type="entry name" value="Acetyltransf_10"/>
    <property type="match status" value="1"/>
</dbReference>
<comment type="caution">
    <text evidence="3">The sequence shown here is derived from an EMBL/GenBank/DDBJ whole genome shotgun (WGS) entry which is preliminary data.</text>
</comment>
<evidence type="ECO:0000313" key="4">
    <source>
        <dbReference type="Proteomes" id="UP000701801"/>
    </source>
</evidence>
<gene>
    <name evidence="3" type="ORF">HYALB_00005983</name>
</gene>
<dbReference type="PANTHER" id="PTHR42791:SF17">
    <property type="entry name" value="ACETYLTRANSFERASE, GNAT FAMILY FAMILY (AFU_ORTHOLOGUE AFUA_8G05690)"/>
    <property type="match status" value="1"/>
</dbReference>
<feature type="compositionally biased region" description="Pro residues" evidence="1">
    <location>
        <begin position="1"/>
        <end position="18"/>
    </location>
</feature>
<dbReference type="Proteomes" id="UP000701801">
    <property type="component" value="Unassembled WGS sequence"/>
</dbReference>
<feature type="domain" description="N-acetyltransferase" evidence="2">
    <location>
        <begin position="26"/>
        <end position="239"/>
    </location>
</feature>
<dbReference type="PANTHER" id="PTHR42791">
    <property type="entry name" value="GNAT FAMILY ACETYLTRANSFERASE"/>
    <property type="match status" value="1"/>
</dbReference>
<evidence type="ECO:0000313" key="3">
    <source>
        <dbReference type="EMBL" id="CAG8976486.1"/>
    </source>
</evidence>
<dbReference type="EMBL" id="CAJVRM010000180">
    <property type="protein sequence ID" value="CAG8976486.1"/>
    <property type="molecule type" value="Genomic_DNA"/>
</dbReference>
<dbReference type="CDD" id="cd04301">
    <property type="entry name" value="NAT_SF"/>
    <property type="match status" value="1"/>
</dbReference>
<reference evidence="3" key="1">
    <citation type="submission" date="2021-07" db="EMBL/GenBank/DDBJ databases">
        <authorList>
            <person name="Durling M."/>
        </authorList>
    </citation>
    <scope>NUCLEOTIDE SEQUENCE</scope>
</reference>
<dbReference type="SUPFAM" id="SSF55729">
    <property type="entry name" value="Acyl-CoA N-acyltransferases (Nat)"/>
    <property type="match status" value="1"/>
</dbReference>
<protein>
    <recommendedName>
        <fullName evidence="2">N-acetyltransferase domain-containing protein</fullName>
    </recommendedName>
</protein>
<dbReference type="PROSITE" id="PS51186">
    <property type="entry name" value="GNAT"/>
    <property type="match status" value="1"/>
</dbReference>
<dbReference type="AlphaFoldDB" id="A0A9N9Q7A9"/>
<feature type="region of interest" description="Disordered" evidence="1">
    <location>
        <begin position="109"/>
        <end position="134"/>
    </location>
</feature>
<feature type="region of interest" description="Disordered" evidence="1">
    <location>
        <begin position="1"/>
        <end position="24"/>
    </location>
</feature>
<keyword evidence="4" id="KW-1185">Reference proteome</keyword>
<evidence type="ECO:0000256" key="1">
    <source>
        <dbReference type="SAM" id="MobiDB-lite"/>
    </source>
</evidence>
<dbReference type="Gene3D" id="3.40.630.30">
    <property type="match status" value="1"/>
</dbReference>
<organism evidence="3 4">
    <name type="scientific">Hymenoscyphus albidus</name>
    <dbReference type="NCBI Taxonomy" id="595503"/>
    <lineage>
        <taxon>Eukaryota</taxon>
        <taxon>Fungi</taxon>
        <taxon>Dikarya</taxon>
        <taxon>Ascomycota</taxon>
        <taxon>Pezizomycotina</taxon>
        <taxon>Leotiomycetes</taxon>
        <taxon>Helotiales</taxon>
        <taxon>Helotiaceae</taxon>
        <taxon>Hymenoscyphus</taxon>
    </lineage>
</organism>
<dbReference type="InterPro" id="IPR016181">
    <property type="entry name" value="Acyl_CoA_acyltransferase"/>
</dbReference>
<dbReference type="InterPro" id="IPR000182">
    <property type="entry name" value="GNAT_dom"/>
</dbReference>
<dbReference type="InterPro" id="IPR052523">
    <property type="entry name" value="Trichothecene_AcTrans"/>
</dbReference>
<dbReference type="GO" id="GO:0016747">
    <property type="term" value="F:acyltransferase activity, transferring groups other than amino-acyl groups"/>
    <property type="evidence" value="ECO:0007669"/>
    <property type="project" value="InterPro"/>
</dbReference>